<dbReference type="SUPFAM" id="SSF53092">
    <property type="entry name" value="Creatinase/prolidase N-terminal domain"/>
    <property type="match status" value="1"/>
</dbReference>
<comment type="caution">
    <text evidence="10">The sequence shown here is derived from an EMBL/GenBank/DDBJ whole genome shotgun (WGS) entry which is preliminary data.</text>
</comment>
<dbReference type="PROSITE" id="PS00491">
    <property type="entry name" value="PROLINE_PEPTIDASE"/>
    <property type="match status" value="1"/>
</dbReference>
<dbReference type="SMART" id="SM01011">
    <property type="entry name" value="AMP_N"/>
    <property type="match status" value="1"/>
</dbReference>
<evidence type="ECO:0000256" key="2">
    <source>
        <dbReference type="ARBA" id="ARBA00001936"/>
    </source>
</evidence>
<dbReference type="RefSeq" id="WP_344803787.1">
    <property type="nucleotide sequence ID" value="NZ_BAABAB010000014.1"/>
</dbReference>
<dbReference type="EMBL" id="BAABAB010000014">
    <property type="protein sequence ID" value="GAA3617130.1"/>
    <property type="molecule type" value="Genomic_DNA"/>
</dbReference>
<evidence type="ECO:0000256" key="3">
    <source>
        <dbReference type="ARBA" id="ARBA00008766"/>
    </source>
</evidence>
<organism evidence="10 11">
    <name type="scientific">Microlunatus ginsengisoli</name>
    <dbReference type="NCBI Taxonomy" id="363863"/>
    <lineage>
        <taxon>Bacteria</taxon>
        <taxon>Bacillati</taxon>
        <taxon>Actinomycetota</taxon>
        <taxon>Actinomycetes</taxon>
        <taxon>Propionibacteriales</taxon>
        <taxon>Propionibacteriaceae</taxon>
        <taxon>Microlunatus</taxon>
    </lineage>
</organism>
<dbReference type="InterPro" id="IPR029149">
    <property type="entry name" value="Creatin/AminoP/Spt16_N"/>
</dbReference>
<comment type="similarity">
    <text evidence="3 8">Belongs to the peptidase M24B family.</text>
</comment>
<dbReference type="Proteomes" id="UP001501490">
    <property type="component" value="Unassembled WGS sequence"/>
</dbReference>
<keyword evidence="7" id="KW-0464">Manganese</keyword>
<keyword evidence="10" id="KW-0645">Protease</keyword>
<evidence type="ECO:0000313" key="11">
    <source>
        <dbReference type="Proteomes" id="UP001501490"/>
    </source>
</evidence>
<dbReference type="CDD" id="cd01087">
    <property type="entry name" value="Prolidase"/>
    <property type="match status" value="1"/>
</dbReference>
<dbReference type="InterPro" id="IPR000994">
    <property type="entry name" value="Pept_M24"/>
</dbReference>
<dbReference type="InterPro" id="IPR007865">
    <property type="entry name" value="Aminopep_P_N"/>
</dbReference>
<dbReference type="Gene3D" id="3.90.230.10">
    <property type="entry name" value="Creatinase/methionine aminopeptidase superfamily"/>
    <property type="match status" value="1"/>
</dbReference>
<evidence type="ECO:0000256" key="7">
    <source>
        <dbReference type="ARBA" id="ARBA00023211"/>
    </source>
</evidence>
<dbReference type="PANTHER" id="PTHR43226:SF4">
    <property type="entry name" value="XAA-PRO AMINOPEPTIDASE 3"/>
    <property type="match status" value="1"/>
</dbReference>
<gene>
    <name evidence="10" type="ORF">GCM10022236_19030</name>
</gene>
<dbReference type="Gene3D" id="3.40.350.10">
    <property type="entry name" value="Creatinase/prolidase N-terminal domain"/>
    <property type="match status" value="1"/>
</dbReference>
<comment type="catalytic activity">
    <reaction evidence="1">
        <text>Release of any N-terminal amino acid, including proline, that is linked to proline, even from a dipeptide or tripeptide.</text>
        <dbReference type="EC" id="3.4.11.9"/>
    </reaction>
</comment>
<dbReference type="Pfam" id="PF05195">
    <property type="entry name" value="AMP_N"/>
    <property type="match status" value="1"/>
</dbReference>
<feature type="domain" description="Aminopeptidase P N-terminal" evidence="9">
    <location>
        <begin position="38"/>
        <end position="184"/>
    </location>
</feature>
<evidence type="ECO:0000313" key="10">
    <source>
        <dbReference type="EMBL" id="GAA3617130.1"/>
    </source>
</evidence>
<dbReference type="EC" id="3.4.11.9" evidence="4"/>
<evidence type="ECO:0000256" key="5">
    <source>
        <dbReference type="ARBA" id="ARBA00022723"/>
    </source>
</evidence>
<dbReference type="SUPFAM" id="SSF55920">
    <property type="entry name" value="Creatinase/aminopeptidase"/>
    <property type="match status" value="1"/>
</dbReference>
<dbReference type="PANTHER" id="PTHR43226">
    <property type="entry name" value="XAA-PRO AMINOPEPTIDASE 3"/>
    <property type="match status" value="1"/>
</dbReference>
<keyword evidence="6" id="KW-0378">Hydrolase</keyword>
<keyword evidence="5 8" id="KW-0479">Metal-binding</keyword>
<reference evidence="11" key="1">
    <citation type="journal article" date="2019" name="Int. J. Syst. Evol. Microbiol.">
        <title>The Global Catalogue of Microorganisms (GCM) 10K type strain sequencing project: providing services to taxonomists for standard genome sequencing and annotation.</title>
        <authorList>
            <consortium name="The Broad Institute Genomics Platform"/>
            <consortium name="The Broad Institute Genome Sequencing Center for Infectious Disease"/>
            <person name="Wu L."/>
            <person name="Ma J."/>
        </authorList>
    </citation>
    <scope>NUCLEOTIDE SEQUENCE [LARGE SCALE GENOMIC DNA]</scope>
    <source>
        <strain evidence="11">JCM 16929</strain>
    </source>
</reference>
<evidence type="ECO:0000256" key="6">
    <source>
        <dbReference type="ARBA" id="ARBA00022801"/>
    </source>
</evidence>
<dbReference type="InterPro" id="IPR036005">
    <property type="entry name" value="Creatinase/aminopeptidase-like"/>
</dbReference>
<keyword evidence="10" id="KW-0031">Aminopeptidase</keyword>
<dbReference type="InterPro" id="IPR052433">
    <property type="entry name" value="X-Pro_dipept-like"/>
</dbReference>
<protein>
    <recommendedName>
        <fullName evidence="4">Xaa-Pro aminopeptidase</fullName>
        <ecNumber evidence="4">3.4.11.9</ecNumber>
    </recommendedName>
</protein>
<keyword evidence="11" id="KW-1185">Reference proteome</keyword>
<dbReference type="GO" id="GO:0004177">
    <property type="term" value="F:aminopeptidase activity"/>
    <property type="evidence" value="ECO:0007669"/>
    <property type="project" value="UniProtKB-KW"/>
</dbReference>
<dbReference type="Pfam" id="PF00557">
    <property type="entry name" value="Peptidase_M24"/>
    <property type="match status" value="1"/>
</dbReference>
<evidence type="ECO:0000256" key="8">
    <source>
        <dbReference type="RuleBase" id="RU000590"/>
    </source>
</evidence>
<evidence type="ECO:0000256" key="1">
    <source>
        <dbReference type="ARBA" id="ARBA00001424"/>
    </source>
</evidence>
<name>A0ABP6ZUC7_9ACTN</name>
<sequence>MSERQVESPSRQSTFSDAFRAFIGTGWAPTTSDLPARLPAAGPAEQRRRAVSAAFPGERLVVPAGGLKVRSNDTDYRFRPNSAFAHLTGLGTDREPEAVLVLDPTDTGHDATLYFKPRAPRDSEEFFADTRYGELWVGRRPTLDELAELCGIRCASIDDLDNDLAKNADTTTIRVLRVADPAITAKVDEIRAEQPEEADRAEVLDQDQTRDHDLAVMLAELRLVKDAFEIEQLREACVRSAEAFEAVVAQLPEAVRRGRGERWIEGVFGLHARHVGNAVGYDTIAASGDHACTLHWIRNDGDLDADDLLLMDAGIELDTLYTADITRTMPISGRFSDAQREVYEAVLEAQEAGIAAARPGVTFSDVHKAAVAVLARRLEEWGILPVTAEESLADDGGQHRRWMVHGTSHHLGIDVHDCAQARKEAYKEGELRPGMIMTVEPGLYFAADDELVPERFRGIGVRIEDDILITDSGNENLSAQLPRSSHDVESWMARIMGHIEH</sequence>
<accession>A0ABP6ZUC7</accession>
<comment type="cofactor">
    <cofactor evidence="2">
        <name>Mn(2+)</name>
        <dbReference type="ChEBI" id="CHEBI:29035"/>
    </cofactor>
</comment>
<dbReference type="InterPro" id="IPR001131">
    <property type="entry name" value="Peptidase_M24B_aminopep-P_CS"/>
</dbReference>
<proteinExistence type="inferred from homology"/>
<evidence type="ECO:0000256" key="4">
    <source>
        <dbReference type="ARBA" id="ARBA00012574"/>
    </source>
</evidence>
<evidence type="ECO:0000259" key="9">
    <source>
        <dbReference type="SMART" id="SM01011"/>
    </source>
</evidence>